<protein>
    <recommendedName>
        <fullName evidence="4">Lipoprotein</fullName>
    </recommendedName>
</protein>
<keyword evidence="3" id="KW-1185">Reference proteome</keyword>
<evidence type="ECO:0000313" key="3">
    <source>
        <dbReference type="Proteomes" id="UP000294444"/>
    </source>
</evidence>
<feature type="coiled-coil region" evidence="1">
    <location>
        <begin position="23"/>
        <end position="97"/>
    </location>
</feature>
<accession>A0A4P7CIK5</accession>
<dbReference type="RefSeq" id="WP_162856294.1">
    <property type="nucleotide sequence ID" value="NZ_CP038145.1"/>
</dbReference>
<keyword evidence="1" id="KW-0175">Coiled coil</keyword>
<evidence type="ECO:0000313" key="2">
    <source>
        <dbReference type="EMBL" id="QBQ63369.1"/>
    </source>
</evidence>
<dbReference type="AlphaFoldDB" id="A0A4P7CIK5"/>
<dbReference type="EMBL" id="CP038145">
    <property type="protein sequence ID" value="QBQ63369.1"/>
    <property type="molecule type" value="Genomic_DNA"/>
</dbReference>
<sequence>MKKHLLSVCIAALALAACSDNDKEYYLKNIPEAEEKLKECNAEVQQARQSKDKEKLEKLKADLECQSAAQAIKENRIAEAKRKREEEEEKRRIAVEEAKKQVDAEFAGLDWRAFTDKFLKHQCTINISNTGRTPECTALYALQKQKSEEGQAELMKMSLDDLILKQREECREVHLTRSFSVCEITARALAKKADEEIGKMSLQELDIARHEYEPLEHIRHLFDYKVKERYKQLSDEMVQNLLKDYEAIKKSFNECVDLYQAIPQNDSQAHRKFADTYPCKQIRDAAARALKIYSFDQKIN</sequence>
<gene>
    <name evidence="2" type="ORF">EXH44_03510</name>
</gene>
<name>A0A4P7CIK5_9PAST</name>
<evidence type="ECO:0000256" key="1">
    <source>
        <dbReference type="SAM" id="Coils"/>
    </source>
</evidence>
<evidence type="ECO:0008006" key="4">
    <source>
        <dbReference type="Google" id="ProtNLM"/>
    </source>
</evidence>
<dbReference type="PROSITE" id="PS51257">
    <property type="entry name" value="PROKAR_LIPOPROTEIN"/>
    <property type="match status" value="1"/>
</dbReference>
<dbReference type="KEGG" id="aio:EXH44_03510"/>
<proteinExistence type="predicted"/>
<organism evidence="2 3">
    <name type="scientific">Actinobacillus indolicus</name>
    <dbReference type="NCBI Taxonomy" id="51049"/>
    <lineage>
        <taxon>Bacteria</taxon>
        <taxon>Pseudomonadati</taxon>
        <taxon>Pseudomonadota</taxon>
        <taxon>Gammaproteobacteria</taxon>
        <taxon>Pasteurellales</taxon>
        <taxon>Pasteurellaceae</taxon>
        <taxon>Actinobacillus</taxon>
    </lineage>
</organism>
<dbReference type="Proteomes" id="UP000294444">
    <property type="component" value="Chromosome"/>
</dbReference>
<reference evidence="2 3" key="1">
    <citation type="submission" date="2019-03" db="EMBL/GenBank/DDBJ databases">
        <authorList>
            <person name="Che Y."/>
            <person name="Zhou L."/>
        </authorList>
    </citation>
    <scope>NUCLEOTIDE SEQUENCE [LARGE SCALE GENOMIC DNA]</scope>
    <source>
        <strain evidence="2 3">AIFJ1607</strain>
    </source>
</reference>